<dbReference type="STRING" id="1334629.MFUL124B02_25220"/>
<dbReference type="FunFam" id="2.60.260.20:FF:000009">
    <property type="entry name" value="Putative Mitochondrial DnaJ chaperone"/>
    <property type="match status" value="1"/>
</dbReference>
<evidence type="ECO:0000256" key="4">
    <source>
        <dbReference type="ARBA" id="ARBA00022833"/>
    </source>
</evidence>
<gene>
    <name evidence="8" type="ORF">MFU01_66680</name>
    <name evidence="9" type="ORF">SAMN05443572_1057</name>
</gene>
<keyword evidence="4" id="KW-0862">Zinc</keyword>
<keyword evidence="5" id="KW-0143">Chaperone</keyword>
<dbReference type="GO" id="GO:0005737">
    <property type="term" value="C:cytoplasm"/>
    <property type="evidence" value="ECO:0007669"/>
    <property type="project" value="TreeGrafter"/>
</dbReference>
<evidence type="ECO:0000313" key="8">
    <source>
        <dbReference type="EMBL" id="GEN11631.1"/>
    </source>
</evidence>
<dbReference type="SUPFAM" id="SSF46565">
    <property type="entry name" value="Chaperone J-domain"/>
    <property type="match status" value="1"/>
</dbReference>
<evidence type="ECO:0000313" key="10">
    <source>
        <dbReference type="Proteomes" id="UP000183760"/>
    </source>
</evidence>
<organism evidence="8 11">
    <name type="scientific">Myxococcus fulvus</name>
    <dbReference type="NCBI Taxonomy" id="33"/>
    <lineage>
        <taxon>Bacteria</taxon>
        <taxon>Pseudomonadati</taxon>
        <taxon>Myxococcota</taxon>
        <taxon>Myxococcia</taxon>
        <taxon>Myxococcales</taxon>
        <taxon>Cystobacterineae</taxon>
        <taxon>Myxococcaceae</taxon>
        <taxon>Myxococcus</taxon>
    </lineage>
</organism>
<evidence type="ECO:0000256" key="1">
    <source>
        <dbReference type="ARBA" id="ARBA00022723"/>
    </source>
</evidence>
<dbReference type="PANTHER" id="PTHR43096">
    <property type="entry name" value="DNAJ HOMOLOG 1, MITOCHONDRIAL-RELATED"/>
    <property type="match status" value="1"/>
</dbReference>
<evidence type="ECO:0000256" key="6">
    <source>
        <dbReference type="SAM" id="MobiDB-lite"/>
    </source>
</evidence>
<keyword evidence="3" id="KW-0863">Zinc-finger</keyword>
<comment type="caution">
    <text evidence="8">The sequence shown here is derived from an EMBL/GenBank/DDBJ whole genome shotgun (WGS) entry which is preliminary data.</text>
</comment>
<dbReference type="GO" id="GO:0008270">
    <property type="term" value="F:zinc ion binding"/>
    <property type="evidence" value="ECO:0007669"/>
    <property type="project" value="UniProtKB-KW"/>
</dbReference>
<dbReference type="InterPro" id="IPR001623">
    <property type="entry name" value="DnaJ_domain"/>
</dbReference>
<keyword evidence="10" id="KW-1185">Reference proteome</keyword>
<dbReference type="PROSITE" id="PS50076">
    <property type="entry name" value="DNAJ_2"/>
    <property type="match status" value="1"/>
</dbReference>
<dbReference type="EMBL" id="FOIB01000005">
    <property type="protein sequence ID" value="SEU11134.1"/>
    <property type="molecule type" value="Genomic_DNA"/>
</dbReference>
<feature type="region of interest" description="Disordered" evidence="6">
    <location>
        <begin position="269"/>
        <end position="290"/>
    </location>
</feature>
<dbReference type="PRINTS" id="PR00625">
    <property type="entry name" value="JDOMAIN"/>
</dbReference>
<dbReference type="Pfam" id="PF00226">
    <property type="entry name" value="DnaJ"/>
    <property type="match status" value="1"/>
</dbReference>
<dbReference type="GO" id="GO:0042026">
    <property type="term" value="P:protein refolding"/>
    <property type="evidence" value="ECO:0007669"/>
    <property type="project" value="TreeGrafter"/>
</dbReference>
<keyword evidence="1" id="KW-0479">Metal-binding</keyword>
<dbReference type="Proteomes" id="UP000321514">
    <property type="component" value="Unassembled WGS sequence"/>
</dbReference>
<sequence>MADDYYQILGVERTASEEAIKKAFRKLARQHHPDVNPGNKSAEEKFKQINSAFEVLSDPKKRKLYDEFGEDAEKIGFDEKKAEAYRQYRAQASRGGVGGIPYGGEDFDLGDLFNDLFGGRRGGGGGFNDPFGRARGRGPMGPERGEDLNAQVRLTLAEAVTGTERPLSVSRASPDRSTPDERVRLTVKIPPGVQTGSKVRLAGQGAPGVRGGPPGDLYIETEVMEHPLVRREGDDLHMDVPVTVPEAMLGAEVRVPTFQGEVTVKVPPGSQSGRQMRLKGRGVPSLKGGSPGDLYLRLQVKVPDTDTPETRAAAETLAKAYRDDVRHELTL</sequence>
<dbReference type="SUPFAM" id="SSF49493">
    <property type="entry name" value="HSP40/DnaJ peptide-binding domain"/>
    <property type="match status" value="2"/>
</dbReference>
<dbReference type="InterPro" id="IPR036869">
    <property type="entry name" value="J_dom_sf"/>
</dbReference>
<dbReference type="RefSeq" id="WP_074954559.1">
    <property type="nucleotide sequence ID" value="NZ_BJXR01000048.1"/>
</dbReference>
<evidence type="ECO:0000256" key="2">
    <source>
        <dbReference type="ARBA" id="ARBA00022737"/>
    </source>
</evidence>
<dbReference type="Pfam" id="PF01556">
    <property type="entry name" value="DnaJ_C"/>
    <property type="match status" value="1"/>
</dbReference>
<feature type="region of interest" description="Disordered" evidence="6">
    <location>
        <begin position="161"/>
        <end position="180"/>
    </location>
</feature>
<dbReference type="AlphaFoldDB" id="A0A511TBR2"/>
<accession>A0A511TBR2</accession>
<evidence type="ECO:0000256" key="5">
    <source>
        <dbReference type="ARBA" id="ARBA00023186"/>
    </source>
</evidence>
<keyword evidence="2" id="KW-0677">Repeat</keyword>
<dbReference type="InterPro" id="IPR002939">
    <property type="entry name" value="DnaJ_C"/>
</dbReference>
<dbReference type="CDD" id="cd06257">
    <property type="entry name" value="DnaJ"/>
    <property type="match status" value="1"/>
</dbReference>
<dbReference type="InterPro" id="IPR018253">
    <property type="entry name" value="DnaJ_domain_CS"/>
</dbReference>
<dbReference type="Gene3D" id="1.10.287.110">
    <property type="entry name" value="DnaJ domain"/>
    <property type="match status" value="1"/>
</dbReference>
<dbReference type="Proteomes" id="UP000183760">
    <property type="component" value="Unassembled WGS sequence"/>
</dbReference>
<keyword evidence="9" id="KW-0238">DNA-binding</keyword>
<reference evidence="9 10" key="1">
    <citation type="submission" date="2016-10" db="EMBL/GenBank/DDBJ databases">
        <authorList>
            <person name="Varghese N."/>
            <person name="Submissions S."/>
        </authorList>
    </citation>
    <scope>NUCLEOTIDE SEQUENCE [LARGE SCALE GENOMIC DNA]</scope>
    <source>
        <strain evidence="9 10">DSM 16525</strain>
    </source>
</reference>
<evidence type="ECO:0000313" key="9">
    <source>
        <dbReference type="EMBL" id="SEU11134.1"/>
    </source>
</evidence>
<feature type="domain" description="J" evidence="7">
    <location>
        <begin position="4"/>
        <end position="69"/>
    </location>
</feature>
<evidence type="ECO:0000259" key="7">
    <source>
        <dbReference type="PROSITE" id="PS50076"/>
    </source>
</evidence>
<evidence type="ECO:0000256" key="3">
    <source>
        <dbReference type="ARBA" id="ARBA00022771"/>
    </source>
</evidence>
<evidence type="ECO:0000313" key="11">
    <source>
        <dbReference type="Proteomes" id="UP000321514"/>
    </source>
</evidence>
<dbReference type="CDD" id="cd10747">
    <property type="entry name" value="DnaJ_C"/>
    <property type="match status" value="1"/>
</dbReference>
<protein>
    <submittedName>
        <fullName evidence="8 9">Molecular chaperone DnaJ</fullName>
    </submittedName>
</protein>
<dbReference type="SMART" id="SM00271">
    <property type="entry name" value="DnaJ"/>
    <property type="match status" value="1"/>
</dbReference>
<dbReference type="GO" id="GO:0003677">
    <property type="term" value="F:DNA binding"/>
    <property type="evidence" value="ECO:0007669"/>
    <property type="project" value="UniProtKB-KW"/>
</dbReference>
<feature type="region of interest" description="Disordered" evidence="6">
    <location>
        <begin position="123"/>
        <end position="144"/>
    </location>
</feature>
<dbReference type="EMBL" id="BJXR01000048">
    <property type="protein sequence ID" value="GEN11631.1"/>
    <property type="molecule type" value="Genomic_DNA"/>
</dbReference>
<dbReference type="FunFam" id="2.60.260.20:FF:000005">
    <property type="entry name" value="Chaperone protein dnaJ 1, mitochondrial"/>
    <property type="match status" value="1"/>
</dbReference>
<name>A0A511TBR2_MYXFU</name>
<dbReference type="Gene3D" id="2.60.260.20">
    <property type="entry name" value="Urease metallochaperone UreE, N-terminal domain"/>
    <property type="match status" value="2"/>
</dbReference>
<dbReference type="InterPro" id="IPR008971">
    <property type="entry name" value="HSP40/DnaJ_pept-bd"/>
</dbReference>
<dbReference type="OrthoDB" id="9779889at2"/>
<proteinExistence type="predicted"/>
<dbReference type="GO" id="GO:0051082">
    <property type="term" value="F:unfolded protein binding"/>
    <property type="evidence" value="ECO:0007669"/>
    <property type="project" value="InterPro"/>
</dbReference>
<dbReference type="PANTHER" id="PTHR43096:SF48">
    <property type="entry name" value="CHAPERONE PROTEIN DNAJ"/>
    <property type="match status" value="1"/>
</dbReference>
<reference evidence="8 11" key="2">
    <citation type="submission" date="2019-07" db="EMBL/GenBank/DDBJ databases">
        <title>Whole genome shotgun sequence of Myxococcus fulvus NBRC 100333.</title>
        <authorList>
            <person name="Hosoyama A."/>
            <person name="Uohara A."/>
            <person name="Ohji S."/>
            <person name="Ichikawa N."/>
        </authorList>
    </citation>
    <scope>NUCLEOTIDE SEQUENCE [LARGE SCALE GENOMIC DNA]</scope>
    <source>
        <strain evidence="8 11">NBRC 100333</strain>
    </source>
</reference>
<dbReference type="PROSITE" id="PS00636">
    <property type="entry name" value="DNAJ_1"/>
    <property type="match status" value="1"/>
</dbReference>